<dbReference type="OrthoDB" id="5598062at2759"/>
<keyword evidence="4" id="KW-1185">Reference proteome</keyword>
<dbReference type="GO" id="GO:0007010">
    <property type="term" value="P:cytoskeleton organization"/>
    <property type="evidence" value="ECO:0007669"/>
    <property type="project" value="TreeGrafter"/>
</dbReference>
<feature type="compositionally biased region" description="Polar residues" evidence="1">
    <location>
        <begin position="76"/>
        <end position="85"/>
    </location>
</feature>
<feature type="domain" description="Far11/STRP C-terminal" evidence="2">
    <location>
        <begin position="456"/>
        <end position="573"/>
    </location>
</feature>
<evidence type="ECO:0000313" key="4">
    <source>
        <dbReference type="Proteomes" id="UP001151582"/>
    </source>
</evidence>
<proteinExistence type="predicted"/>
<dbReference type="Proteomes" id="UP001151582">
    <property type="component" value="Unassembled WGS sequence"/>
</dbReference>
<dbReference type="GO" id="GO:0005829">
    <property type="term" value="C:cytosol"/>
    <property type="evidence" value="ECO:0007669"/>
    <property type="project" value="TreeGrafter"/>
</dbReference>
<feature type="compositionally biased region" description="Low complexity" evidence="1">
    <location>
        <begin position="231"/>
        <end position="249"/>
    </location>
</feature>
<dbReference type="PANTHER" id="PTHR13239">
    <property type="entry name" value="PROTEIN REQUIRED FOR HYPHAL ANASTOMOSIS HAM-2"/>
    <property type="match status" value="1"/>
</dbReference>
<dbReference type="InterPro" id="IPR040185">
    <property type="entry name" value="Far11/STRP"/>
</dbReference>
<dbReference type="PANTHER" id="PTHR13239:SF4">
    <property type="entry name" value="AT25231P"/>
    <property type="match status" value="1"/>
</dbReference>
<sequence>SIYVPKAHTLTAVPIPLPTPTPTSPFLNSDRTDRDPFEPPYYPAPTLARSRRRSLPTLASSDYQSLEGAVISNLSTSLPNGSSTHMPIPPMTTPASPTPPSPELTLDPQLLALLNALGVAAPPLVPMTQFIQQRDHRITMMAVVGIQMILCKSFKVDHGLRQATLLQHLWDEGFTRTFFHWIDVIQIRAVVEREKLEDLGFTAFCSPQSNLWTVLLPWLNGQPTNGTATPTDSYASSDSDNDSDGSNTSHTFPSSGSSEYISLSDSSPRVSGPGLQPVVSLVQPTVTATPAQPLAYIGPDQEYHRHHQPTLLSISPTPSQSSEWTAGSSAASTRSSRSGMTIASHRSGTSTFASAQAWRALMAPEGVSNEALLLTTPRSPLYLTGQLLAQHMPYLQSKEALEPRFATETDGGGGILSYASEPTAAATGAEALRSGYRNGNGGGETLAPRVLHRHLWCSQYTAVSMLRLIQAMTKQQPKRLERLKTINCLPTLQRLANRNIHGAKRYVYKIVKSLVPFLGRDWYFRYLPFISGIYTHLPPRLVETWQDPYPGTSAMIKAQDQRRRQLIAYFNAETVPWHYNHHGSYLPTLHQSFELWHALVSAPECQADLLGTDDVTDLAQKSDGGKQGGTSGGGYGGRVDDSECNLTSDTDAEEDGVTKASFDPGIEE</sequence>
<gene>
    <name evidence="3" type="primary">FAR11</name>
    <name evidence="3" type="ORF">H4R34_003847</name>
</gene>
<dbReference type="InterPro" id="IPR021819">
    <property type="entry name" value="Far11/STRP_C"/>
</dbReference>
<accession>A0A9W8B026</accession>
<feature type="region of interest" description="Disordered" evidence="1">
    <location>
        <begin position="226"/>
        <end position="276"/>
    </location>
</feature>
<dbReference type="AlphaFoldDB" id="A0A9W8B026"/>
<feature type="compositionally biased region" description="Polar residues" evidence="1">
    <location>
        <begin position="250"/>
        <end position="269"/>
    </location>
</feature>
<feature type="compositionally biased region" description="Low complexity" evidence="1">
    <location>
        <begin position="325"/>
        <end position="339"/>
    </location>
</feature>
<reference evidence="3" key="1">
    <citation type="submission" date="2022-07" db="EMBL/GenBank/DDBJ databases">
        <title>Phylogenomic reconstructions and comparative analyses of Kickxellomycotina fungi.</title>
        <authorList>
            <person name="Reynolds N.K."/>
            <person name="Stajich J.E."/>
            <person name="Barry K."/>
            <person name="Grigoriev I.V."/>
            <person name="Crous P."/>
            <person name="Smith M.E."/>
        </authorList>
    </citation>
    <scope>NUCLEOTIDE SEQUENCE</scope>
    <source>
        <strain evidence="3">RSA 567</strain>
    </source>
</reference>
<protein>
    <submittedName>
        <fullName evidence="3">Factor arrest protein 11</fullName>
    </submittedName>
</protein>
<dbReference type="EMBL" id="JANBQB010000401">
    <property type="protein sequence ID" value="KAJ1976777.1"/>
    <property type="molecule type" value="Genomic_DNA"/>
</dbReference>
<organism evidence="3 4">
    <name type="scientific">Dimargaris verticillata</name>
    <dbReference type="NCBI Taxonomy" id="2761393"/>
    <lineage>
        <taxon>Eukaryota</taxon>
        <taxon>Fungi</taxon>
        <taxon>Fungi incertae sedis</taxon>
        <taxon>Zoopagomycota</taxon>
        <taxon>Kickxellomycotina</taxon>
        <taxon>Dimargaritomycetes</taxon>
        <taxon>Dimargaritales</taxon>
        <taxon>Dimargaritaceae</taxon>
        <taxon>Dimargaris</taxon>
    </lineage>
</organism>
<feature type="region of interest" description="Disordered" evidence="1">
    <location>
        <begin position="311"/>
        <end position="347"/>
    </location>
</feature>
<feature type="region of interest" description="Disordered" evidence="1">
    <location>
        <begin position="13"/>
        <end position="55"/>
    </location>
</feature>
<feature type="compositionally biased region" description="Pro residues" evidence="1">
    <location>
        <begin position="87"/>
        <end position="102"/>
    </location>
</feature>
<feature type="non-terminal residue" evidence="3">
    <location>
        <position position="1"/>
    </location>
</feature>
<feature type="region of interest" description="Disordered" evidence="1">
    <location>
        <begin position="619"/>
        <end position="668"/>
    </location>
</feature>
<feature type="compositionally biased region" description="Gly residues" evidence="1">
    <location>
        <begin position="625"/>
        <end position="637"/>
    </location>
</feature>
<feature type="compositionally biased region" description="Polar residues" evidence="1">
    <location>
        <begin position="311"/>
        <end position="324"/>
    </location>
</feature>
<feature type="region of interest" description="Disordered" evidence="1">
    <location>
        <begin position="76"/>
        <end position="102"/>
    </location>
</feature>
<name>A0A9W8B026_9FUNG</name>
<dbReference type="Pfam" id="PF11882">
    <property type="entry name" value="DUF3402"/>
    <property type="match status" value="1"/>
</dbReference>
<evidence type="ECO:0000259" key="2">
    <source>
        <dbReference type="Pfam" id="PF11882"/>
    </source>
</evidence>
<comment type="caution">
    <text evidence="3">The sequence shown here is derived from an EMBL/GenBank/DDBJ whole genome shotgun (WGS) entry which is preliminary data.</text>
</comment>
<evidence type="ECO:0000313" key="3">
    <source>
        <dbReference type="EMBL" id="KAJ1976777.1"/>
    </source>
</evidence>
<evidence type="ECO:0000256" key="1">
    <source>
        <dbReference type="SAM" id="MobiDB-lite"/>
    </source>
</evidence>